<organism evidence="1 2">
    <name type="scientific">Lentinula lateritia</name>
    <dbReference type="NCBI Taxonomy" id="40482"/>
    <lineage>
        <taxon>Eukaryota</taxon>
        <taxon>Fungi</taxon>
        <taxon>Dikarya</taxon>
        <taxon>Basidiomycota</taxon>
        <taxon>Agaricomycotina</taxon>
        <taxon>Agaricomycetes</taxon>
        <taxon>Agaricomycetidae</taxon>
        <taxon>Agaricales</taxon>
        <taxon>Marasmiineae</taxon>
        <taxon>Omphalotaceae</taxon>
        <taxon>Lentinula</taxon>
    </lineage>
</organism>
<sequence>MRMWLTVIYSLFFAPLPIVLTKLRTCSLVHYLTGVFGCAAWSGINTIGHCAARKFISQSLDVSMGGGKPTAPESAIRPRIGSGFGSDWFRFGSSDEKYC</sequence>
<reference evidence="1" key="2">
    <citation type="journal article" date="2023" name="Proc. Natl. Acad. Sci. U.S.A.">
        <title>A global phylogenomic analysis of the shiitake genus Lentinula.</title>
        <authorList>
            <person name="Sierra-Patev S."/>
            <person name="Min B."/>
            <person name="Naranjo-Ortiz M."/>
            <person name="Looney B."/>
            <person name="Konkel Z."/>
            <person name="Slot J.C."/>
            <person name="Sakamoto Y."/>
            <person name="Steenwyk J.L."/>
            <person name="Rokas A."/>
            <person name="Carro J."/>
            <person name="Camarero S."/>
            <person name="Ferreira P."/>
            <person name="Molpeceres G."/>
            <person name="Ruiz-Duenas F.J."/>
            <person name="Serrano A."/>
            <person name="Henrissat B."/>
            <person name="Drula E."/>
            <person name="Hughes K.W."/>
            <person name="Mata J.L."/>
            <person name="Ishikawa N.K."/>
            <person name="Vargas-Isla R."/>
            <person name="Ushijima S."/>
            <person name="Smith C.A."/>
            <person name="Donoghue J."/>
            <person name="Ahrendt S."/>
            <person name="Andreopoulos W."/>
            <person name="He G."/>
            <person name="LaButti K."/>
            <person name="Lipzen A."/>
            <person name="Ng V."/>
            <person name="Riley R."/>
            <person name="Sandor L."/>
            <person name="Barry K."/>
            <person name="Martinez A.T."/>
            <person name="Xiao Y."/>
            <person name="Gibbons J.G."/>
            <person name="Terashima K."/>
            <person name="Grigoriev I.V."/>
            <person name="Hibbett D."/>
        </authorList>
    </citation>
    <scope>NUCLEOTIDE SEQUENCE</scope>
    <source>
        <strain evidence="1">Sp2 HRB7682 ss15</strain>
    </source>
</reference>
<evidence type="ECO:0000313" key="2">
    <source>
        <dbReference type="Proteomes" id="UP001150238"/>
    </source>
</evidence>
<dbReference type="AlphaFoldDB" id="A0A9W8ZXF6"/>
<name>A0A9W8ZXF6_9AGAR</name>
<dbReference type="EMBL" id="JANVFS010000037">
    <property type="protein sequence ID" value="KAJ4468651.1"/>
    <property type="molecule type" value="Genomic_DNA"/>
</dbReference>
<evidence type="ECO:0000313" key="1">
    <source>
        <dbReference type="EMBL" id="KAJ4468651.1"/>
    </source>
</evidence>
<comment type="caution">
    <text evidence="1">The sequence shown here is derived from an EMBL/GenBank/DDBJ whole genome shotgun (WGS) entry which is preliminary data.</text>
</comment>
<proteinExistence type="predicted"/>
<dbReference type="Proteomes" id="UP001150238">
    <property type="component" value="Unassembled WGS sequence"/>
</dbReference>
<protein>
    <submittedName>
        <fullName evidence="1">Uncharacterized protein</fullName>
    </submittedName>
</protein>
<reference evidence="1" key="1">
    <citation type="submission" date="2022-08" db="EMBL/GenBank/DDBJ databases">
        <authorList>
            <consortium name="DOE Joint Genome Institute"/>
            <person name="Min B."/>
            <person name="Riley R."/>
            <person name="Sierra-Patev S."/>
            <person name="Naranjo-Ortiz M."/>
            <person name="Looney B."/>
            <person name="Konkel Z."/>
            <person name="Slot J.C."/>
            <person name="Sakamoto Y."/>
            <person name="Steenwyk J.L."/>
            <person name="Rokas A."/>
            <person name="Carro J."/>
            <person name="Camarero S."/>
            <person name="Ferreira P."/>
            <person name="Molpeceres G."/>
            <person name="Ruiz-Duenas F.J."/>
            <person name="Serrano A."/>
            <person name="Henrissat B."/>
            <person name="Drula E."/>
            <person name="Hughes K.W."/>
            <person name="Mata J.L."/>
            <person name="Ishikawa N.K."/>
            <person name="Vargas-Isla R."/>
            <person name="Ushijima S."/>
            <person name="Smith C.A."/>
            <person name="Ahrendt S."/>
            <person name="Andreopoulos W."/>
            <person name="He G."/>
            <person name="Labutti K."/>
            <person name="Lipzen A."/>
            <person name="Ng V."/>
            <person name="Sandor L."/>
            <person name="Barry K."/>
            <person name="Martinez A.T."/>
            <person name="Xiao Y."/>
            <person name="Gibbons J.G."/>
            <person name="Terashima K."/>
            <person name="Hibbett D.S."/>
            <person name="Grigoriev I.V."/>
        </authorList>
    </citation>
    <scope>NUCLEOTIDE SEQUENCE</scope>
    <source>
        <strain evidence="1">Sp2 HRB7682 ss15</strain>
    </source>
</reference>
<gene>
    <name evidence="1" type="ORF">C8J55DRAFT_201613</name>
</gene>
<accession>A0A9W8ZXF6</accession>